<evidence type="ECO:0000256" key="5">
    <source>
        <dbReference type="SAM" id="Phobius"/>
    </source>
</evidence>
<evidence type="ECO:0000256" key="3">
    <source>
        <dbReference type="ARBA" id="ARBA00022989"/>
    </source>
</evidence>
<keyword evidence="3 5" id="KW-1133">Transmembrane helix</keyword>
<dbReference type="OrthoDB" id="117602at2"/>
<feature type="transmembrane region" description="Helical" evidence="5">
    <location>
        <begin position="176"/>
        <end position="195"/>
    </location>
</feature>
<dbReference type="Proteomes" id="UP000239735">
    <property type="component" value="Unassembled WGS sequence"/>
</dbReference>
<protein>
    <recommendedName>
        <fullName evidence="6">O-antigen ligase-related domain-containing protein</fullName>
    </recommendedName>
</protein>
<accession>A0A2N9L7H2</accession>
<feature type="domain" description="O-antigen ligase-related" evidence="6">
    <location>
        <begin position="188"/>
        <end position="280"/>
    </location>
</feature>
<dbReference type="PANTHER" id="PTHR37422:SF13">
    <property type="entry name" value="LIPOPOLYSACCHARIDE BIOSYNTHESIS PROTEIN PA4999-RELATED"/>
    <property type="match status" value="1"/>
</dbReference>
<feature type="transmembrane region" description="Helical" evidence="5">
    <location>
        <begin position="31"/>
        <end position="51"/>
    </location>
</feature>
<feature type="transmembrane region" description="Helical" evidence="5">
    <location>
        <begin position="113"/>
        <end position="132"/>
    </location>
</feature>
<reference evidence="8" key="1">
    <citation type="submission" date="2018-02" db="EMBL/GenBank/DDBJ databases">
        <authorList>
            <person name="Hausmann B."/>
        </authorList>
    </citation>
    <scope>NUCLEOTIDE SEQUENCE [LARGE SCALE GENOMIC DNA]</scope>
    <source>
        <strain evidence="8">Peat soil MAG SbA5</strain>
    </source>
</reference>
<keyword evidence="2 5" id="KW-0812">Transmembrane</keyword>
<dbReference type="InterPro" id="IPR007016">
    <property type="entry name" value="O-antigen_ligase-rel_domated"/>
</dbReference>
<dbReference type="PANTHER" id="PTHR37422">
    <property type="entry name" value="TEICHURONIC ACID BIOSYNTHESIS PROTEIN TUAE"/>
    <property type="match status" value="1"/>
</dbReference>
<evidence type="ECO:0000256" key="2">
    <source>
        <dbReference type="ARBA" id="ARBA00022692"/>
    </source>
</evidence>
<keyword evidence="4 5" id="KW-0472">Membrane</keyword>
<gene>
    <name evidence="7" type="ORF">SBA5_220046</name>
</gene>
<evidence type="ECO:0000256" key="4">
    <source>
        <dbReference type="ARBA" id="ARBA00023136"/>
    </source>
</evidence>
<comment type="subcellular location">
    <subcellularLocation>
        <location evidence="1">Membrane</location>
        <topology evidence="1">Multi-pass membrane protein</topology>
    </subcellularLocation>
</comment>
<organism evidence="7 8">
    <name type="scientific">Candidatus Sulfuritelmatomonas gaucii</name>
    <dbReference type="NCBI Taxonomy" id="2043161"/>
    <lineage>
        <taxon>Bacteria</taxon>
        <taxon>Pseudomonadati</taxon>
        <taxon>Acidobacteriota</taxon>
        <taxon>Terriglobia</taxon>
        <taxon>Terriglobales</taxon>
        <taxon>Acidobacteriaceae</taxon>
        <taxon>Candidatus Sulfuritelmatomonas</taxon>
    </lineage>
</organism>
<evidence type="ECO:0000313" key="7">
    <source>
        <dbReference type="EMBL" id="SPE19200.1"/>
    </source>
</evidence>
<evidence type="ECO:0000256" key="1">
    <source>
        <dbReference type="ARBA" id="ARBA00004141"/>
    </source>
</evidence>
<dbReference type="AlphaFoldDB" id="A0A2N9L7H2"/>
<feature type="transmembrane region" description="Helical" evidence="5">
    <location>
        <begin position="201"/>
        <end position="217"/>
    </location>
</feature>
<name>A0A2N9L7H2_9BACT</name>
<evidence type="ECO:0000313" key="8">
    <source>
        <dbReference type="Proteomes" id="UP000239735"/>
    </source>
</evidence>
<dbReference type="GO" id="GO:0016020">
    <property type="term" value="C:membrane"/>
    <property type="evidence" value="ECO:0007669"/>
    <property type="project" value="UniProtKB-SubCell"/>
</dbReference>
<dbReference type="InterPro" id="IPR051533">
    <property type="entry name" value="WaaL-like"/>
</dbReference>
<evidence type="ECO:0000259" key="6">
    <source>
        <dbReference type="Pfam" id="PF04932"/>
    </source>
</evidence>
<feature type="transmembrane region" description="Helical" evidence="5">
    <location>
        <begin position="224"/>
        <end position="242"/>
    </location>
</feature>
<dbReference type="EMBL" id="OKRB01000078">
    <property type="protein sequence ID" value="SPE19200.1"/>
    <property type="molecule type" value="Genomic_DNA"/>
</dbReference>
<proteinExistence type="predicted"/>
<feature type="transmembrane region" description="Helical" evidence="5">
    <location>
        <begin position="58"/>
        <end position="78"/>
    </location>
</feature>
<sequence>MRTAAWALLLIFVFAIPWEYSLDLGHPLGNAARIAGLLVLLAAIPAMLQAGRMRTPGAFWWFTLALYLWLCCSYLWTIDAAATLARMRGYFQEIMIVWLVWEFADSPADLRSLLRATVGGSWVLAILTIAAFHSPEAIAAGQIRFVAYGQDANEVARFLDLGFPLAALLVNCERRLAWRLMALGFLPLGLVAVLLTASRGGFIAAIVALGGSAALLARGHARRVVAAVLALPPFLAALWFIIPSGTLGRVATIPEQLRGGDLNQRLNIWSAGWRAFTQATCCALGVSNARPAAVGAVDSAHCVGCNVASRDCRGESHDVAAFRADCDCRAAGEGGSTRARQILLRSARVLFVRSARSSASVG</sequence>
<dbReference type="Pfam" id="PF04932">
    <property type="entry name" value="Wzy_C"/>
    <property type="match status" value="1"/>
</dbReference>